<evidence type="ECO:0000256" key="3">
    <source>
        <dbReference type="ARBA" id="ARBA00023163"/>
    </source>
</evidence>
<dbReference type="InterPro" id="IPR036388">
    <property type="entry name" value="WH-like_DNA-bd_sf"/>
</dbReference>
<sequence length="260" mass="29390">MTLLKNPVFQQFRKNGALTAEEEKRLLGLEQKPRRVDASDPLWHENDTVDAFCILKQGWAYSFRNLDSGAKQILKLYLPGDIIGMRDFGFSHRLAGVEMIDEGVVCPFSHQQLFEVMDYSATLASGIVAIAVRQQAMLTERLVYVGRHTAQQRLAHFLYELYLRLSRIEAVKDNTFSLPLSQEQVGDALGLSSVHVSRTFSMLRDEGLVLRDRQRIQLPDPMALASMAEFSDAYLDESMPSPFLDLHGISSRALRDAQKA</sequence>
<dbReference type="InterPro" id="IPR012318">
    <property type="entry name" value="HTH_CRP"/>
</dbReference>
<evidence type="ECO:0000259" key="4">
    <source>
        <dbReference type="PROSITE" id="PS51063"/>
    </source>
</evidence>
<accession>A0A7V7FXS0</accession>
<proteinExistence type="predicted"/>
<dbReference type="Gene3D" id="1.10.10.10">
    <property type="entry name" value="Winged helix-like DNA-binding domain superfamily/Winged helix DNA-binding domain"/>
    <property type="match status" value="1"/>
</dbReference>
<dbReference type="EMBL" id="VTPY01000006">
    <property type="protein sequence ID" value="KAA0010872.1"/>
    <property type="molecule type" value="Genomic_DNA"/>
</dbReference>
<keyword evidence="2" id="KW-0238">DNA-binding</keyword>
<dbReference type="InterPro" id="IPR018490">
    <property type="entry name" value="cNMP-bd_dom_sf"/>
</dbReference>
<dbReference type="InterPro" id="IPR014710">
    <property type="entry name" value="RmlC-like_jellyroll"/>
</dbReference>
<dbReference type="Proteomes" id="UP000486760">
    <property type="component" value="Unassembled WGS sequence"/>
</dbReference>
<dbReference type="Pfam" id="PF13545">
    <property type="entry name" value="HTH_Crp_2"/>
    <property type="match status" value="1"/>
</dbReference>
<comment type="caution">
    <text evidence="5">The sequence shown here is derived from an EMBL/GenBank/DDBJ whole genome shotgun (WGS) entry which is preliminary data.</text>
</comment>
<dbReference type="RefSeq" id="WP_149329509.1">
    <property type="nucleotide sequence ID" value="NZ_VTPY01000006.1"/>
</dbReference>
<dbReference type="PROSITE" id="PS51063">
    <property type="entry name" value="HTH_CRP_2"/>
    <property type="match status" value="1"/>
</dbReference>
<evidence type="ECO:0000256" key="2">
    <source>
        <dbReference type="ARBA" id="ARBA00023125"/>
    </source>
</evidence>
<evidence type="ECO:0000256" key="1">
    <source>
        <dbReference type="ARBA" id="ARBA00023015"/>
    </source>
</evidence>
<protein>
    <submittedName>
        <fullName evidence="5">Crp/Fnr family transcriptional regulator</fullName>
    </submittedName>
</protein>
<dbReference type="PRINTS" id="PR00034">
    <property type="entry name" value="HTHCRP"/>
</dbReference>
<gene>
    <name evidence="5" type="ORF">F0A17_16855</name>
</gene>
<reference evidence="5 6" key="1">
    <citation type="submission" date="2019-08" db="EMBL/GenBank/DDBJ databases">
        <title>Bioinformatics analysis of the strain L3 and L5.</title>
        <authorList>
            <person name="Li X."/>
        </authorList>
    </citation>
    <scope>NUCLEOTIDE SEQUENCE [LARGE SCALE GENOMIC DNA]</scope>
    <source>
        <strain evidence="5 6">L5</strain>
    </source>
</reference>
<dbReference type="GO" id="GO:0006355">
    <property type="term" value="P:regulation of DNA-templated transcription"/>
    <property type="evidence" value="ECO:0007669"/>
    <property type="project" value="InterPro"/>
</dbReference>
<keyword evidence="1" id="KW-0805">Transcription regulation</keyword>
<dbReference type="SUPFAM" id="SSF51206">
    <property type="entry name" value="cAMP-binding domain-like"/>
    <property type="match status" value="1"/>
</dbReference>
<dbReference type="AlphaFoldDB" id="A0A7V7FXS0"/>
<evidence type="ECO:0000313" key="5">
    <source>
        <dbReference type="EMBL" id="KAA0010872.1"/>
    </source>
</evidence>
<dbReference type="GO" id="GO:0003677">
    <property type="term" value="F:DNA binding"/>
    <property type="evidence" value="ECO:0007669"/>
    <property type="project" value="UniProtKB-KW"/>
</dbReference>
<dbReference type="InterPro" id="IPR000595">
    <property type="entry name" value="cNMP-bd_dom"/>
</dbReference>
<dbReference type="SUPFAM" id="SSF46785">
    <property type="entry name" value="Winged helix' DNA-binding domain"/>
    <property type="match status" value="1"/>
</dbReference>
<evidence type="ECO:0000313" key="6">
    <source>
        <dbReference type="Proteomes" id="UP000486760"/>
    </source>
</evidence>
<dbReference type="InterPro" id="IPR036390">
    <property type="entry name" value="WH_DNA-bd_sf"/>
</dbReference>
<keyword evidence="3" id="KW-0804">Transcription</keyword>
<dbReference type="CDD" id="cd00092">
    <property type="entry name" value="HTH_CRP"/>
    <property type="match status" value="1"/>
</dbReference>
<dbReference type="CDD" id="cd00038">
    <property type="entry name" value="CAP_ED"/>
    <property type="match status" value="1"/>
</dbReference>
<dbReference type="Pfam" id="PF00027">
    <property type="entry name" value="cNMP_binding"/>
    <property type="match status" value="1"/>
</dbReference>
<dbReference type="SMART" id="SM00419">
    <property type="entry name" value="HTH_CRP"/>
    <property type="match status" value="1"/>
</dbReference>
<name>A0A7V7FXS0_9GAMM</name>
<feature type="domain" description="HTH crp-type" evidence="4">
    <location>
        <begin position="148"/>
        <end position="222"/>
    </location>
</feature>
<keyword evidence="6" id="KW-1185">Reference proteome</keyword>
<dbReference type="Gene3D" id="2.60.120.10">
    <property type="entry name" value="Jelly Rolls"/>
    <property type="match status" value="1"/>
</dbReference>
<organism evidence="5 6">
    <name type="scientific">Billgrantia pellis</name>
    <dbReference type="NCBI Taxonomy" id="2606936"/>
    <lineage>
        <taxon>Bacteria</taxon>
        <taxon>Pseudomonadati</taxon>
        <taxon>Pseudomonadota</taxon>
        <taxon>Gammaproteobacteria</taxon>
        <taxon>Oceanospirillales</taxon>
        <taxon>Halomonadaceae</taxon>
        <taxon>Billgrantia</taxon>
    </lineage>
</organism>